<dbReference type="InterPro" id="IPR004314">
    <property type="entry name" value="Neprosin"/>
</dbReference>
<dbReference type="OMA" id="HMRVETI"/>
<dbReference type="Gramene" id="OPUNC02G32680.1">
    <property type="protein sequence ID" value="OPUNC02G32680.1"/>
    <property type="gene ID" value="OPUNC02G32680"/>
</dbReference>
<feature type="region of interest" description="Disordered" evidence="1">
    <location>
        <begin position="384"/>
        <end position="423"/>
    </location>
</feature>
<feature type="region of interest" description="Disordered" evidence="1">
    <location>
        <begin position="1"/>
        <end position="22"/>
    </location>
</feature>
<organism evidence="3">
    <name type="scientific">Oryza punctata</name>
    <name type="common">Red rice</name>
    <dbReference type="NCBI Taxonomy" id="4537"/>
    <lineage>
        <taxon>Eukaryota</taxon>
        <taxon>Viridiplantae</taxon>
        <taxon>Streptophyta</taxon>
        <taxon>Embryophyta</taxon>
        <taxon>Tracheophyta</taxon>
        <taxon>Spermatophyta</taxon>
        <taxon>Magnoliopsida</taxon>
        <taxon>Liliopsida</taxon>
        <taxon>Poales</taxon>
        <taxon>Poaceae</taxon>
        <taxon>BOP clade</taxon>
        <taxon>Oryzoideae</taxon>
        <taxon>Oryzeae</taxon>
        <taxon>Oryzinae</taxon>
        <taxon>Oryza</taxon>
    </lineage>
</organism>
<dbReference type="PANTHER" id="PTHR31589:SF135">
    <property type="entry name" value="OS05G0341100 PROTEIN"/>
    <property type="match status" value="1"/>
</dbReference>
<dbReference type="STRING" id="4537.A0A0E0K656"/>
<evidence type="ECO:0000259" key="2">
    <source>
        <dbReference type="PROSITE" id="PS52045"/>
    </source>
</evidence>
<accession>A0A0E0K656</accession>
<dbReference type="AlphaFoldDB" id="A0A0E0K656"/>
<reference evidence="3" key="2">
    <citation type="submission" date="2018-05" db="EMBL/GenBank/DDBJ databases">
        <title>OpunRS2 (Oryza punctata Reference Sequence Version 2).</title>
        <authorList>
            <person name="Zhang J."/>
            <person name="Kudrna D."/>
            <person name="Lee S."/>
            <person name="Talag J."/>
            <person name="Welchert J."/>
            <person name="Wing R.A."/>
        </authorList>
    </citation>
    <scope>NUCLEOTIDE SEQUENCE [LARGE SCALE GENOMIC DNA]</scope>
</reference>
<protein>
    <recommendedName>
        <fullName evidence="2">Neprosin PEP catalytic domain-containing protein</fullName>
    </recommendedName>
</protein>
<dbReference type="InterPro" id="IPR053168">
    <property type="entry name" value="Glutamic_endopeptidase"/>
</dbReference>
<dbReference type="eggNOG" id="ENOG502QVB2">
    <property type="taxonomic scope" value="Eukaryota"/>
</dbReference>
<evidence type="ECO:0000313" key="4">
    <source>
        <dbReference type="Proteomes" id="UP000026962"/>
    </source>
</evidence>
<keyword evidence="4" id="KW-1185">Reference proteome</keyword>
<sequence length="423" mass="46083">MEEDDGGGQRAVAGGGSAASGLAAGHRGITLTSKEAFTCTKSNNWRLLHIGDIDRTSKCGRLGVNGKLHRISTMKGNNIFRVALLSYIVLTIGGKELKSTNSGENTGLIFTNQQVNKTIQMEPSSSPIRLDIKSPLVAAVSHAKLSTIDCPIGTVPILRNNKVDTTMVQRINTLASNDLQQLVAGIKYWDEIYGSRASINVYEPKVKENSKDLSASWIQIGSVPEVGDGVGIGAGSCVYPSFSGDSFARFHISWDNEELKKNCIDHNCPGFVQVSHSVGLGGRIHPISVYNGPQYVINVLIFKDPKTKNWWLAYGSNNTPIGYWPSSQFLSMKDKCNFAFWGGYVQGLTTSSDPPQIGSGHFASEGFGKAAFIRNIQAIEDENNKLVTPNTRSTHPRADNPKLYTYDDYGLNDDARRHSRPSP</sequence>
<proteinExistence type="predicted"/>
<dbReference type="Proteomes" id="UP000026962">
    <property type="component" value="Chromosome 2"/>
</dbReference>
<dbReference type="PROSITE" id="PS52045">
    <property type="entry name" value="NEPROSIN_PEP_CD"/>
    <property type="match status" value="1"/>
</dbReference>
<evidence type="ECO:0000256" key="1">
    <source>
        <dbReference type="SAM" id="MobiDB-lite"/>
    </source>
</evidence>
<name>A0A0E0K656_ORYPU</name>
<dbReference type="Pfam" id="PF03080">
    <property type="entry name" value="Neprosin"/>
    <property type="match status" value="1"/>
</dbReference>
<evidence type="ECO:0000313" key="3">
    <source>
        <dbReference type="EnsemblPlants" id="OPUNC02G32680.1"/>
    </source>
</evidence>
<dbReference type="EnsemblPlants" id="OPUNC02G32680.1">
    <property type="protein sequence ID" value="OPUNC02G32680.1"/>
    <property type="gene ID" value="OPUNC02G32680"/>
</dbReference>
<feature type="domain" description="Neprosin PEP catalytic" evidence="2">
    <location>
        <begin position="173"/>
        <end position="423"/>
    </location>
</feature>
<reference evidence="3" key="1">
    <citation type="submission" date="2015-04" db="UniProtKB">
        <authorList>
            <consortium name="EnsemblPlants"/>
        </authorList>
    </citation>
    <scope>IDENTIFICATION</scope>
</reference>
<dbReference type="HOGENOM" id="CLU_030538_0_1_1"/>
<dbReference type="PANTHER" id="PTHR31589">
    <property type="entry name" value="PROTEIN, PUTATIVE (DUF239)-RELATED-RELATED"/>
    <property type="match status" value="1"/>
</dbReference>